<organism evidence="4 5">
    <name type="scientific">Lithospermum erythrorhizon</name>
    <name type="common">Purple gromwell</name>
    <name type="synonym">Lithospermum officinale var. erythrorhizon</name>
    <dbReference type="NCBI Taxonomy" id="34254"/>
    <lineage>
        <taxon>Eukaryota</taxon>
        <taxon>Viridiplantae</taxon>
        <taxon>Streptophyta</taxon>
        <taxon>Embryophyta</taxon>
        <taxon>Tracheophyta</taxon>
        <taxon>Spermatophyta</taxon>
        <taxon>Magnoliopsida</taxon>
        <taxon>eudicotyledons</taxon>
        <taxon>Gunneridae</taxon>
        <taxon>Pentapetalae</taxon>
        <taxon>asterids</taxon>
        <taxon>lamiids</taxon>
        <taxon>Boraginales</taxon>
        <taxon>Boraginaceae</taxon>
        <taxon>Boraginoideae</taxon>
        <taxon>Lithospermeae</taxon>
        <taxon>Lithospermum</taxon>
    </lineage>
</organism>
<accession>A0AAV3QEZ3</accession>
<keyword evidence="2" id="KW-0378">Hydrolase</keyword>
<evidence type="ECO:0000313" key="4">
    <source>
        <dbReference type="EMBL" id="GAA0161511.1"/>
    </source>
</evidence>
<gene>
    <name evidence="4" type="ORF">LIER_17809</name>
</gene>
<feature type="domain" description="Alpha/beta hydrolase fold-3" evidence="3">
    <location>
        <begin position="116"/>
        <end position="359"/>
    </location>
</feature>
<dbReference type="AlphaFoldDB" id="A0AAV3QEZ3"/>
<dbReference type="InterPro" id="IPR050466">
    <property type="entry name" value="Carboxylest/Gibb_receptor"/>
</dbReference>
<dbReference type="Proteomes" id="UP001454036">
    <property type="component" value="Unassembled WGS sequence"/>
</dbReference>
<evidence type="ECO:0000313" key="5">
    <source>
        <dbReference type="Proteomes" id="UP001454036"/>
    </source>
</evidence>
<dbReference type="GO" id="GO:0016787">
    <property type="term" value="F:hydrolase activity"/>
    <property type="evidence" value="ECO:0007669"/>
    <property type="project" value="UniProtKB-KW"/>
</dbReference>
<dbReference type="PROSITE" id="PS01173">
    <property type="entry name" value="LIPASE_GDXG_HIS"/>
    <property type="match status" value="1"/>
</dbReference>
<comment type="similarity">
    <text evidence="1">Belongs to the 'GDXG' lipolytic enzyme family.</text>
</comment>
<proteinExistence type="inferred from homology"/>
<dbReference type="PANTHER" id="PTHR23024:SF551">
    <property type="entry name" value="2-HYDROXYISOFLAVANONE DEHYDRATASE-LIKE"/>
    <property type="match status" value="1"/>
</dbReference>
<reference evidence="4 5" key="1">
    <citation type="submission" date="2024-01" db="EMBL/GenBank/DDBJ databases">
        <title>The complete chloroplast genome sequence of Lithospermum erythrorhizon: insights into the phylogenetic relationship among Boraginaceae species and the maternal lineages of purple gromwells.</title>
        <authorList>
            <person name="Okada T."/>
            <person name="Watanabe K."/>
        </authorList>
    </citation>
    <scope>NUCLEOTIDE SEQUENCE [LARGE SCALE GENOMIC DNA]</scope>
</reference>
<keyword evidence="5" id="KW-1185">Reference proteome</keyword>
<name>A0AAV3QEZ3_LITER</name>
<comment type="caution">
    <text evidence="4">The sequence shown here is derived from an EMBL/GenBank/DDBJ whole genome shotgun (WGS) entry which is preliminary data.</text>
</comment>
<dbReference type="InterPro" id="IPR013094">
    <property type="entry name" value="AB_hydrolase_3"/>
</dbReference>
<dbReference type="Gene3D" id="3.40.50.1820">
    <property type="entry name" value="alpha/beta hydrolase"/>
    <property type="match status" value="1"/>
</dbReference>
<dbReference type="InterPro" id="IPR002168">
    <property type="entry name" value="Lipase_GDXG_HIS_AS"/>
</dbReference>
<evidence type="ECO:0000256" key="2">
    <source>
        <dbReference type="ARBA" id="ARBA00022801"/>
    </source>
</evidence>
<dbReference type="EMBL" id="BAABME010004197">
    <property type="protein sequence ID" value="GAA0161511.1"/>
    <property type="molecule type" value="Genomic_DNA"/>
</dbReference>
<dbReference type="SUPFAM" id="SSF53474">
    <property type="entry name" value="alpha/beta-Hydrolases"/>
    <property type="match status" value="1"/>
</dbReference>
<dbReference type="PANTHER" id="PTHR23024">
    <property type="entry name" value="ARYLACETAMIDE DEACETYLASE"/>
    <property type="match status" value="1"/>
</dbReference>
<evidence type="ECO:0000259" key="3">
    <source>
        <dbReference type="Pfam" id="PF07859"/>
    </source>
</evidence>
<dbReference type="InterPro" id="IPR029058">
    <property type="entry name" value="AB_hydrolase_fold"/>
</dbReference>
<protein>
    <submittedName>
        <fullName evidence="4">Deacetylase</fullName>
    </submittedName>
</protein>
<sequence length="386" mass="42923">MLNYYIGIISKSSYQTTTLNKAFISINSTYFSVLTQPSMASSNPSNENEVVIDISPIIKVYKDGKVERLMGDPQVSPSPEDPKTGVCSKDVSILENKISARFFIPKIKDDQKLPILIYFHGGGFCFQSAFSGSHHRFLNSLVKESNALAVSVEYRLAPESPLPIAYEDCWTALKWVLSHFDDEAKDIEKDPWLTKHGDFGRVFLGGDSAGGNIVHNMVMKFGTEKYDGGVEGRTQDSNMGYSVPRGVEIVGAILGFPYFWGSNPSGSMTIQENEESLPYRVWELVYPSAPGGIDNPMLNPFVDNAPSLANLGCSKVLVYTAEKDLLRDKAIEYVEALKNSGWKGEVEYIEVEGEDHCFQIDFPDENLEKTNGLIKQMGDFIMLKNV</sequence>
<evidence type="ECO:0000256" key="1">
    <source>
        <dbReference type="ARBA" id="ARBA00010515"/>
    </source>
</evidence>
<dbReference type="Pfam" id="PF07859">
    <property type="entry name" value="Abhydrolase_3"/>
    <property type="match status" value="1"/>
</dbReference>